<evidence type="ECO:0000313" key="2">
    <source>
        <dbReference type="EMBL" id="KAA3476356.1"/>
    </source>
</evidence>
<dbReference type="AlphaFoldDB" id="A0A5B6W4Q6"/>
<feature type="domain" description="Reverse transcriptase Ty1/copia-type" evidence="1">
    <location>
        <begin position="18"/>
        <end position="120"/>
    </location>
</feature>
<accession>A0A5B6W4Q6</accession>
<dbReference type="InterPro" id="IPR013103">
    <property type="entry name" value="RVT_2"/>
</dbReference>
<evidence type="ECO:0000313" key="3">
    <source>
        <dbReference type="Proteomes" id="UP000325315"/>
    </source>
</evidence>
<name>A0A5B6W4Q6_9ROSI</name>
<dbReference type="OrthoDB" id="1099292at2759"/>
<dbReference type="Pfam" id="PF07727">
    <property type="entry name" value="RVT_2"/>
    <property type="match status" value="1"/>
</dbReference>
<keyword evidence="3" id="KW-1185">Reference proteome</keyword>
<proteinExistence type="predicted"/>
<sequence>MQQLPWYVKCDSSGTPFMCRLKKTLYGLRQAPRAWFEKLKQFLNSIGFVGSKFDASLFVRTMSRSTLYVLMYVDDIIITGSLTTAIDWFVRLLNDEFSLKDMGDIHYFLGIEVLGPPGVYIYSVHMPMVSSSTLFKDDGERLKDPMKYRSLAGTLQYVVLTRLGIAYVVNRCDNSSAVAVAANPVLHSKFKHIELDLFFVREKVADGFDLVDEVPACDQMVDVFTKPLSVTSFTRFRNLFRVLPVGKIGEC</sequence>
<comment type="caution">
    <text evidence="2">The sequence shown here is derived from an EMBL/GenBank/DDBJ whole genome shotgun (WGS) entry which is preliminary data.</text>
</comment>
<dbReference type="SUPFAM" id="SSF56672">
    <property type="entry name" value="DNA/RNA polymerases"/>
    <property type="match status" value="1"/>
</dbReference>
<gene>
    <name evidence="2" type="ORF">EPI10_010345</name>
</gene>
<protein>
    <submittedName>
        <fullName evidence="2">Retrovirus-related Pol polyprotein from transposon TNT 1-94</fullName>
    </submittedName>
</protein>
<dbReference type="InterPro" id="IPR043502">
    <property type="entry name" value="DNA/RNA_pol_sf"/>
</dbReference>
<dbReference type="Proteomes" id="UP000325315">
    <property type="component" value="Unassembled WGS sequence"/>
</dbReference>
<reference evidence="3" key="1">
    <citation type="journal article" date="2019" name="Plant Biotechnol. J.">
        <title>Genome sequencing of the Australian wild diploid species Gossypium australe highlights disease resistance and delayed gland morphogenesis.</title>
        <authorList>
            <person name="Cai Y."/>
            <person name="Cai X."/>
            <person name="Wang Q."/>
            <person name="Wang P."/>
            <person name="Zhang Y."/>
            <person name="Cai C."/>
            <person name="Xu Y."/>
            <person name="Wang K."/>
            <person name="Zhou Z."/>
            <person name="Wang C."/>
            <person name="Geng S."/>
            <person name="Li B."/>
            <person name="Dong Q."/>
            <person name="Hou Y."/>
            <person name="Wang H."/>
            <person name="Ai P."/>
            <person name="Liu Z."/>
            <person name="Yi F."/>
            <person name="Sun M."/>
            <person name="An G."/>
            <person name="Cheng J."/>
            <person name="Zhang Y."/>
            <person name="Shi Q."/>
            <person name="Xie Y."/>
            <person name="Shi X."/>
            <person name="Chang Y."/>
            <person name="Huang F."/>
            <person name="Chen Y."/>
            <person name="Hong S."/>
            <person name="Mi L."/>
            <person name="Sun Q."/>
            <person name="Zhang L."/>
            <person name="Zhou B."/>
            <person name="Peng R."/>
            <person name="Zhang X."/>
            <person name="Liu F."/>
        </authorList>
    </citation>
    <scope>NUCLEOTIDE SEQUENCE [LARGE SCALE GENOMIC DNA]</scope>
    <source>
        <strain evidence="3">cv. PA1801</strain>
    </source>
</reference>
<evidence type="ECO:0000259" key="1">
    <source>
        <dbReference type="Pfam" id="PF07727"/>
    </source>
</evidence>
<dbReference type="CDD" id="cd09272">
    <property type="entry name" value="RNase_HI_RT_Ty1"/>
    <property type="match status" value="1"/>
</dbReference>
<organism evidence="2 3">
    <name type="scientific">Gossypium australe</name>
    <dbReference type="NCBI Taxonomy" id="47621"/>
    <lineage>
        <taxon>Eukaryota</taxon>
        <taxon>Viridiplantae</taxon>
        <taxon>Streptophyta</taxon>
        <taxon>Embryophyta</taxon>
        <taxon>Tracheophyta</taxon>
        <taxon>Spermatophyta</taxon>
        <taxon>Magnoliopsida</taxon>
        <taxon>eudicotyledons</taxon>
        <taxon>Gunneridae</taxon>
        <taxon>Pentapetalae</taxon>
        <taxon>rosids</taxon>
        <taxon>malvids</taxon>
        <taxon>Malvales</taxon>
        <taxon>Malvaceae</taxon>
        <taxon>Malvoideae</taxon>
        <taxon>Gossypium</taxon>
    </lineage>
</organism>
<dbReference type="EMBL" id="SMMG02000004">
    <property type="protein sequence ID" value="KAA3476356.1"/>
    <property type="molecule type" value="Genomic_DNA"/>
</dbReference>